<dbReference type="EMBL" id="MVAB01000001">
    <property type="protein sequence ID" value="OPF86955.1"/>
    <property type="molecule type" value="Genomic_DNA"/>
</dbReference>
<keyword evidence="3" id="KW-1185">Reference proteome</keyword>
<comment type="caution">
    <text evidence="2">The sequence shown here is derived from an EMBL/GenBank/DDBJ whole genome shotgun (WGS) entry which is preliminary data.</text>
</comment>
<name>A0A1V4DEN1_9ENTE</name>
<accession>A0A1V4DEN1</accession>
<dbReference type="Proteomes" id="UP000189970">
    <property type="component" value="Unassembled WGS sequence"/>
</dbReference>
<sequence length="341" mass="39977">MSYKVKNRLHFISYTVLFLVVLFYTLTFLTTIGWILIVFMSMTLIVSFIGIKLADVEKISVKLDNYLLTSKKETITTEVTIQKNMSGVVFFPVLKISISELGFTKYIYGYTGKRETIQIEWQANQRGHYEEIQVELVSRDLFYLFLKDYKQNVTVDWNILPQTFTNTQGLMRLFQFVFRKQALGEASYDIKGYRTYTHGDSMKQVDWKVSSKQQEIMVKEFSYEKEELPIFVFYGQTSFYFEAMLDVFYNVYNQFEHSPTSFYLLGEGVDEEKIDDVMSFATIRKKETIELARFLREKNKSAIVFVPELTERIKQEISDCDSSLTIQTITYQDIKEGGDIA</sequence>
<dbReference type="PANTHER" id="PTHR34351">
    <property type="entry name" value="SLR1927 PROTEIN-RELATED"/>
    <property type="match status" value="1"/>
</dbReference>
<dbReference type="AlphaFoldDB" id="A0A1V4DEN1"/>
<dbReference type="Pfam" id="PF01882">
    <property type="entry name" value="DUF58"/>
    <property type="match status" value="1"/>
</dbReference>
<dbReference type="RefSeq" id="WP_079345090.1">
    <property type="nucleotide sequence ID" value="NZ_MVAB01000001.1"/>
</dbReference>
<evidence type="ECO:0000313" key="2">
    <source>
        <dbReference type="EMBL" id="OPF86955.1"/>
    </source>
</evidence>
<protein>
    <recommendedName>
        <fullName evidence="1">DUF58 domain-containing protein</fullName>
    </recommendedName>
</protein>
<dbReference type="InterPro" id="IPR002881">
    <property type="entry name" value="DUF58"/>
</dbReference>
<feature type="domain" description="DUF58" evidence="1">
    <location>
        <begin position="193"/>
        <end position="227"/>
    </location>
</feature>
<evidence type="ECO:0000259" key="1">
    <source>
        <dbReference type="Pfam" id="PF01882"/>
    </source>
</evidence>
<evidence type="ECO:0000313" key="3">
    <source>
        <dbReference type="Proteomes" id="UP000189970"/>
    </source>
</evidence>
<gene>
    <name evidence="2" type="ORF">BW731_01430</name>
</gene>
<dbReference type="PANTHER" id="PTHR34351:SF2">
    <property type="entry name" value="DUF58 DOMAIN-CONTAINING PROTEIN"/>
    <property type="match status" value="1"/>
</dbReference>
<proteinExistence type="predicted"/>
<reference evidence="2 3" key="1">
    <citation type="submission" date="2017-02" db="EMBL/GenBank/DDBJ databases">
        <title>Vagococcus cremeus sp. nov., isolated from the small intestine of a marten, Martes flavigula.</title>
        <authorList>
            <person name="Tak E.J."/>
            <person name="Bae J.-W."/>
        </authorList>
    </citation>
    <scope>NUCLEOTIDE SEQUENCE [LARGE SCALE GENOMIC DNA]</scope>
    <source>
        <strain evidence="2 3">D7T301</strain>
    </source>
</reference>
<organism evidence="2 3">
    <name type="scientific">Vagococcus martis</name>
    <dbReference type="NCBI Taxonomy" id="1768210"/>
    <lineage>
        <taxon>Bacteria</taxon>
        <taxon>Bacillati</taxon>
        <taxon>Bacillota</taxon>
        <taxon>Bacilli</taxon>
        <taxon>Lactobacillales</taxon>
        <taxon>Enterococcaceae</taxon>
        <taxon>Vagococcus</taxon>
    </lineage>
</organism>